<dbReference type="EMBL" id="CP007128">
    <property type="protein sequence ID" value="AHG90072.1"/>
    <property type="molecule type" value="Genomic_DNA"/>
</dbReference>
<sequence length="882" mass="93007">MSLASWSYRLRRRLHRVVTPQAHAEELNDELKFHLEMEIDHNVRSGLSPEAARAKALRELGAHGEWRGRAPGSATNDDAPPRTAALESLVRDVRQSARALLRAPAFSVVAVLTIALGIGVTTAVYSAVDGVLLRPLPYPAPDRLVRLYEHTRGSDHVAFAGANALDVQREARTLQQAAYVAGFESTVLGADEPLRVRVAAVSREFFDVFRVPAARGRLVGAGEGVLHGPQVAIVSDRFWRESLGGDVAFSRRALRIEGELIPVVGVMPPSFNFPARTDVWYTTADDTPSRTAHNWAMVARLAPGASAGDAQREVSAILGRLKAQLGKEMDAERARVVGLHEDLAHDVRRTLLILLGAVGLVLLVACVNLASANLARGETRQREYAVRTAMGARPGRIVRQVLTENILLAAAGGALGCALAWGLTRALVALAGAALPRFAIVAVDGRVLAFAAAASVVTGILVSLAPALRITGDLRGAIGAGGRAGIQGARLRARGLLIGAEVAMAVALLVGAGLLAKSLRALLSEDPGFHTEGVLTADIALPSALYADTARVASFFDRLLPTLRAVPGVTSVGVINAIPMGDGGGNSAFAIDGATEFAGSTDYRVTDSTYFRTLGIPLVRGRGFQPGDRPGAEHVALVNQAMARKYWPGASPLGHRIRFPGMDRHPNLWLTIVGVVGDVRSESLDEPPVPTAYVYYGQRPERLGWESTVVVRTSSLTPALGTTVRERVRALDPNVPVRLGTLAGVVGGTVESRRFTTTVLTTFAALALLLAAVGIHGVLAYLVAQRHREIGVRMALGAARGAVRGMVLRDAMAAVVPGILIGVAGALALSRVLRGMLYGVSATDPAVFTAVAVLLGAVALAAAWIPAARATRVDPLEAIRAD</sequence>
<feature type="transmembrane region" description="Helical" evidence="7">
    <location>
        <begin position="845"/>
        <end position="865"/>
    </location>
</feature>
<dbReference type="InterPro" id="IPR047928">
    <property type="entry name" value="Perm_prefix_1"/>
</dbReference>
<keyword evidence="4 7" id="KW-1133">Transmembrane helix</keyword>
<dbReference type="GO" id="GO:0005886">
    <property type="term" value="C:plasma membrane"/>
    <property type="evidence" value="ECO:0007669"/>
    <property type="project" value="UniProtKB-SubCell"/>
</dbReference>
<evidence type="ECO:0000256" key="5">
    <source>
        <dbReference type="ARBA" id="ARBA00023136"/>
    </source>
</evidence>
<keyword evidence="5 7" id="KW-0472">Membrane</keyword>
<dbReference type="Proteomes" id="UP000019151">
    <property type="component" value="Chromosome"/>
</dbReference>
<feature type="transmembrane region" description="Helical" evidence="7">
    <location>
        <begin position="496"/>
        <end position="516"/>
    </location>
</feature>
<feature type="transmembrane region" description="Helical" evidence="7">
    <location>
        <begin position="447"/>
        <end position="468"/>
    </location>
</feature>
<dbReference type="PANTHER" id="PTHR30572">
    <property type="entry name" value="MEMBRANE COMPONENT OF TRANSPORTER-RELATED"/>
    <property type="match status" value="1"/>
</dbReference>
<dbReference type="KEGG" id="gba:J421_2535"/>
<dbReference type="InParanoid" id="W0RI16"/>
<comment type="similarity">
    <text evidence="6">Belongs to the ABC-4 integral membrane protein family.</text>
</comment>
<dbReference type="InterPro" id="IPR050250">
    <property type="entry name" value="Macrolide_Exporter_MacB"/>
</dbReference>
<gene>
    <name evidence="10" type="ORF">J421_2535</name>
</gene>
<dbReference type="InterPro" id="IPR003838">
    <property type="entry name" value="ABC3_permease_C"/>
</dbReference>
<evidence type="ECO:0000256" key="1">
    <source>
        <dbReference type="ARBA" id="ARBA00004651"/>
    </source>
</evidence>
<evidence type="ECO:0000256" key="7">
    <source>
        <dbReference type="SAM" id="Phobius"/>
    </source>
</evidence>
<evidence type="ECO:0000259" key="9">
    <source>
        <dbReference type="Pfam" id="PF12704"/>
    </source>
</evidence>
<dbReference type="GO" id="GO:0022857">
    <property type="term" value="F:transmembrane transporter activity"/>
    <property type="evidence" value="ECO:0007669"/>
    <property type="project" value="TreeGrafter"/>
</dbReference>
<dbReference type="HOGENOM" id="CLU_009433_1_0_0"/>
<evidence type="ECO:0000256" key="4">
    <source>
        <dbReference type="ARBA" id="ARBA00022989"/>
    </source>
</evidence>
<feature type="domain" description="ABC3 transporter permease C-terminal" evidence="8">
    <location>
        <begin position="357"/>
        <end position="471"/>
    </location>
</feature>
<feature type="domain" description="MacB-like periplasmic core" evidence="9">
    <location>
        <begin position="107"/>
        <end position="316"/>
    </location>
</feature>
<accession>W0RI16</accession>
<feature type="transmembrane region" description="Helical" evidence="7">
    <location>
        <begin position="105"/>
        <end position="128"/>
    </location>
</feature>
<feature type="domain" description="MacB-like periplasmic core" evidence="9">
    <location>
        <begin position="503"/>
        <end position="714"/>
    </location>
</feature>
<dbReference type="NCBIfam" id="NF038403">
    <property type="entry name" value="perm_prefix_1"/>
    <property type="match status" value="1"/>
</dbReference>
<dbReference type="Pfam" id="PF02687">
    <property type="entry name" value="FtsX"/>
    <property type="match status" value="2"/>
</dbReference>
<feature type="transmembrane region" description="Helical" evidence="7">
    <location>
        <begin position="811"/>
        <end position="833"/>
    </location>
</feature>
<reference evidence="10 11" key="1">
    <citation type="journal article" date="2014" name="Genome Announc.">
        <title>Genome Sequence and Methylome of Soil Bacterium Gemmatirosa kalamazoonensis KBS708T, a Member of the Rarely Cultivated Gemmatimonadetes Phylum.</title>
        <authorList>
            <person name="Debruyn J.M."/>
            <person name="Radosevich M."/>
            <person name="Wommack K.E."/>
            <person name="Polson S.W."/>
            <person name="Hauser L.J."/>
            <person name="Fawaz M.N."/>
            <person name="Korlach J."/>
            <person name="Tsai Y.C."/>
        </authorList>
    </citation>
    <scope>NUCLEOTIDE SEQUENCE [LARGE SCALE GENOMIC DNA]</scope>
    <source>
        <strain evidence="10 11">KBS708</strain>
    </source>
</reference>
<evidence type="ECO:0000313" key="11">
    <source>
        <dbReference type="Proteomes" id="UP000019151"/>
    </source>
</evidence>
<evidence type="ECO:0000259" key="8">
    <source>
        <dbReference type="Pfam" id="PF02687"/>
    </source>
</evidence>
<dbReference type="InterPro" id="IPR025857">
    <property type="entry name" value="MacB_PCD"/>
</dbReference>
<dbReference type="AlphaFoldDB" id="W0RI16"/>
<proteinExistence type="inferred from homology"/>
<dbReference type="NCBIfam" id="TIGR03434">
    <property type="entry name" value="ADOP"/>
    <property type="match status" value="1"/>
</dbReference>
<dbReference type="OrthoDB" id="127188at2"/>
<protein>
    <submittedName>
        <fullName evidence="10">Permease</fullName>
    </submittedName>
</protein>
<feature type="transmembrane region" description="Helical" evidence="7">
    <location>
        <begin position="763"/>
        <end position="784"/>
    </location>
</feature>
<dbReference type="RefSeq" id="WP_025411547.1">
    <property type="nucleotide sequence ID" value="NZ_CP007128.1"/>
</dbReference>
<evidence type="ECO:0000256" key="2">
    <source>
        <dbReference type="ARBA" id="ARBA00022475"/>
    </source>
</evidence>
<keyword evidence="11" id="KW-1185">Reference proteome</keyword>
<feature type="domain" description="ABC3 transporter permease C-terminal" evidence="8">
    <location>
        <begin position="762"/>
        <end position="875"/>
    </location>
</feature>
<dbReference type="InterPro" id="IPR017800">
    <property type="entry name" value="ADOP"/>
</dbReference>
<feature type="transmembrane region" description="Helical" evidence="7">
    <location>
        <begin position="351"/>
        <end position="372"/>
    </location>
</feature>
<evidence type="ECO:0000313" key="10">
    <source>
        <dbReference type="EMBL" id="AHG90072.1"/>
    </source>
</evidence>
<evidence type="ECO:0000256" key="6">
    <source>
        <dbReference type="ARBA" id="ARBA00038076"/>
    </source>
</evidence>
<organism evidence="10 11">
    <name type="scientific">Gemmatirosa kalamazoonensis</name>
    <dbReference type="NCBI Taxonomy" id="861299"/>
    <lineage>
        <taxon>Bacteria</taxon>
        <taxon>Pseudomonadati</taxon>
        <taxon>Gemmatimonadota</taxon>
        <taxon>Gemmatimonadia</taxon>
        <taxon>Gemmatimonadales</taxon>
        <taxon>Gemmatimonadaceae</taxon>
        <taxon>Gemmatirosa</taxon>
    </lineage>
</organism>
<keyword evidence="2" id="KW-1003">Cell membrane</keyword>
<feature type="transmembrane region" description="Helical" evidence="7">
    <location>
        <begin position="406"/>
        <end position="435"/>
    </location>
</feature>
<name>W0RI16_9BACT</name>
<dbReference type="PANTHER" id="PTHR30572:SF4">
    <property type="entry name" value="ABC TRANSPORTER PERMEASE YTRF"/>
    <property type="match status" value="1"/>
</dbReference>
<dbReference type="STRING" id="861299.J421_2535"/>
<comment type="subcellular location">
    <subcellularLocation>
        <location evidence="1">Cell membrane</location>
        <topology evidence="1">Multi-pass membrane protein</topology>
    </subcellularLocation>
</comment>
<dbReference type="eggNOG" id="COG0577">
    <property type="taxonomic scope" value="Bacteria"/>
</dbReference>
<dbReference type="Pfam" id="PF12704">
    <property type="entry name" value="MacB_PCD"/>
    <property type="match status" value="2"/>
</dbReference>
<evidence type="ECO:0000256" key="3">
    <source>
        <dbReference type="ARBA" id="ARBA00022692"/>
    </source>
</evidence>
<keyword evidence="3 7" id="KW-0812">Transmembrane</keyword>